<dbReference type="InterPro" id="IPR015655">
    <property type="entry name" value="PP2C"/>
</dbReference>
<evidence type="ECO:0000313" key="3">
    <source>
        <dbReference type="EMBL" id="PWA63965.1"/>
    </source>
</evidence>
<feature type="region of interest" description="Disordered" evidence="1">
    <location>
        <begin position="1"/>
        <end position="20"/>
    </location>
</feature>
<dbReference type="Proteomes" id="UP000245207">
    <property type="component" value="Unassembled WGS sequence"/>
</dbReference>
<dbReference type="InterPro" id="IPR001932">
    <property type="entry name" value="PPM-type_phosphatase-like_dom"/>
</dbReference>
<dbReference type="Gene3D" id="3.60.40.10">
    <property type="entry name" value="PPM-type phosphatase domain"/>
    <property type="match status" value="1"/>
</dbReference>
<name>A0A2U1MRR7_ARTAN</name>
<dbReference type="SUPFAM" id="SSF81606">
    <property type="entry name" value="PP2C-like"/>
    <property type="match status" value="1"/>
</dbReference>
<evidence type="ECO:0000256" key="1">
    <source>
        <dbReference type="SAM" id="MobiDB-lite"/>
    </source>
</evidence>
<evidence type="ECO:0000313" key="4">
    <source>
        <dbReference type="Proteomes" id="UP000245207"/>
    </source>
</evidence>
<dbReference type="InterPro" id="IPR036457">
    <property type="entry name" value="PPM-type-like_dom_sf"/>
</dbReference>
<sequence length="128" mass="13946">MRGDGGGSGDGGSSGDGDGYLKSWIIPEPEVTFTPRAREDECLILASDGLWYVMSNEEACEVARKRILIWHKKNSGMPIGRGVNGVNQAAQAMADYLTMLALQKGSKDDISMIIVDLKSRRKFKPKPS</sequence>
<keyword evidence="4" id="KW-1185">Reference proteome</keyword>
<accession>A0A2U1MRR7</accession>
<dbReference type="PANTHER" id="PTHR47992">
    <property type="entry name" value="PROTEIN PHOSPHATASE"/>
    <property type="match status" value="1"/>
</dbReference>
<dbReference type="OrthoDB" id="10264738at2759"/>
<dbReference type="Pfam" id="PF00481">
    <property type="entry name" value="PP2C"/>
    <property type="match status" value="1"/>
</dbReference>
<proteinExistence type="predicted"/>
<dbReference type="AlphaFoldDB" id="A0A2U1MRR7"/>
<evidence type="ECO:0000259" key="2">
    <source>
        <dbReference type="PROSITE" id="PS51746"/>
    </source>
</evidence>
<organism evidence="3 4">
    <name type="scientific">Artemisia annua</name>
    <name type="common">Sweet wormwood</name>
    <dbReference type="NCBI Taxonomy" id="35608"/>
    <lineage>
        <taxon>Eukaryota</taxon>
        <taxon>Viridiplantae</taxon>
        <taxon>Streptophyta</taxon>
        <taxon>Embryophyta</taxon>
        <taxon>Tracheophyta</taxon>
        <taxon>Spermatophyta</taxon>
        <taxon>Magnoliopsida</taxon>
        <taxon>eudicotyledons</taxon>
        <taxon>Gunneridae</taxon>
        <taxon>Pentapetalae</taxon>
        <taxon>asterids</taxon>
        <taxon>campanulids</taxon>
        <taxon>Asterales</taxon>
        <taxon>Asteraceae</taxon>
        <taxon>Asteroideae</taxon>
        <taxon>Anthemideae</taxon>
        <taxon>Artemisiinae</taxon>
        <taxon>Artemisia</taxon>
    </lineage>
</organism>
<dbReference type="CDD" id="cd00143">
    <property type="entry name" value="PP2Cc"/>
    <property type="match status" value="1"/>
</dbReference>
<dbReference type="STRING" id="35608.A0A2U1MRR7"/>
<reference evidence="3 4" key="1">
    <citation type="journal article" date="2018" name="Mol. Plant">
        <title>The genome of Artemisia annua provides insight into the evolution of Asteraceae family and artemisinin biosynthesis.</title>
        <authorList>
            <person name="Shen Q."/>
            <person name="Zhang L."/>
            <person name="Liao Z."/>
            <person name="Wang S."/>
            <person name="Yan T."/>
            <person name="Shi P."/>
            <person name="Liu M."/>
            <person name="Fu X."/>
            <person name="Pan Q."/>
            <person name="Wang Y."/>
            <person name="Lv Z."/>
            <person name="Lu X."/>
            <person name="Zhang F."/>
            <person name="Jiang W."/>
            <person name="Ma Y."/>
            <person name="Chen M."/>
            <person name="Hao X."/>
            <person name="Li L."/>
            <person name="Tang Y."/>
            <person name="Lv G."/>
            <person name="Zhou Y."/>
            <person name="Sun X."/>
            <person name="Brodelius P.E."/>
            <person name="Rose J.K.C."/>
            <person name="Tang K."/>
        </authorList>
    </citation>
    <scope>NUCLEOTIDE SEQUENCE [LARGE SCALE GENOMIC DNA]</scope>
    <source>
        <strain evidence="4">cv. Huhao1</strain>
        <tissue evidence="3">Leaf</tissue>
    </source>
</reference>
<dbReference type="EMBL" id="PKPP01004520">
    <property type="protein sequence ID" value="PWA63965.1"/>
    <property type="molecule type" value="Genomic_DNA"/>
</dbReference>
<dbReference type="PROSITE" id="PS51746">
    <property type="entry name" value="PPM_2"/>
    <property type="match status" value="1"/>
</dbReference>
<protein>
    <submittedName>
        <fullName evidence="3">ABI1-like protein</fullName>
    </submittedName>
</protein>
<dbReference type="GO" id="GO:0004722">
    <property type="term" value="F:protein serine/threonine phosphatase activity"/>
    <property type="evidence" value="ECO:0007669"/>
    <property type="project" value="InterPro"/>
</dbReference>
<comment type="caution">
    <text evidence="3">The sequence shown here is derived from an EMBL/GenBank/DDBJ whole genome shotgun (WGS) entry which is preliminary data.</text>
</comment>
<gene>
    <name evidence="3" type="ORF">CTI12_AA341290</name>
</gene>
<feature type="domain" description="PPM-type phosphatase" evidence="2">
    <location>
        <begin position="1"/>
        <end position="117"/>
    </location>
</feature>
<feature type="compositionally biased region" description="Gly residues" evidence="1">
    <location>
        <begin position="1"/>
        <end position="18"/>
    </location>
</feature>